<name>A0AAV6VMH4_9ARAC</name>
<keyword evidence="21" id="KW-1185">Reference proteome</keyword>
<evidence type="ECO:0000256" key="19">
    <source>
        <dbReference type="SAM" id="SignalP"/>
    </source>
</evidence>
<evidence type="ECO:0000256" key="4">
    <source>
        <dbReference type="ARBA" id="ARBA00012196"/>
    </source>
</evidence>
<accession>A0AAV6VMH4</accession>
<proteinExistence type="inferred from homology"/>
<organism evidence="20 21">
    <name type="scientific">Oedothorax gibbosus</name>
    <dbReference type="NCBI Taxonomy" id="931172"/>
    <lineage>
        <taxon>Eukaryota</taxon>
        <taxon>Metazoa</taxon>
        <taxon>Ecdysozoa</taxon>
        <taxon>Arthropoda</taxon>
        <taxon>Chelicerata</taxon>
        <taxon>Arachnida</taxon>
        <taxon>Araneae</taxon>
        <taxon>Araneomorphae</taxon>
        <taxon>Entelegynae</taxon>
        <taxon>Araneoidea</taxon>
        <taxon>Linyphiidae</taxon>
        <taxon>Erigoninae</taxon>
        <taxon>Oedothorax</taxon>
    </lineage>
</organism>
<sequence length="434" mass="50589">MSISLKFVLCLLLFAGDTFQSEHCHLGENDDLSCQEPESKSSMYRQKRYLLYDVNPGEGFNLRRDVYMRIATLVKKLNKDSKNTLWTLVLPPWGPLYHWKSRHIGFQAQVLWSKFFDLSSLKKYVPVIEVEDFLKEHGNTIDVLYYLQHYAEGWTNNEWEERADIRDCLGKPPYHKTANGDFTGWFWDYDIISLKQFYCLSIQGYSSTLKRFLESTSAGAIMIDRAEVILHDSFGDLEYWMVRRSMVFSKKLLNIGDDFRKLYLNSTDEKDKTHLPESLTSSIERKAVGGPYVAVHLRRRDFVQARPKDVPSIEFAAQQILKHMKRLNLETLFVATDALQSEFEELQRYIPNAKRFLPNNKELKDILDGGVAVVDQWICAHSKFFIGSYESTFSFRIQEEREILGFPVDTTFNRLCGDNQTTCTQPSKWTIVFS</sequence>
<keyword evidence="9" id="KW-0333">Golgi apparatus</keyword>
<keyword evidence="8" id="KW-0256">Endoplasmic reticulum</keyword>
<keyword evidence="13" id="KW-0119">Carbohydrate metabolism</keyword>
<dbReference type="PANTHER" id="PTHR13398">
    <property type="entry name" value="GDP-FUCOSE PROTEIN O-FUCOSYLTRANSFERASE 2"/>
    <property type="match status" value="1"/>
</dbReference>
<evidence type="ECO:0000256" key="11">
    <source>
        <dbReference type="ARBA" id="ARBA00023180"/>
    </source>
</evidence>
<evidence type="ECO:0000256" key="12">
    <source>
        <dbReference type="ARBA" id="ARBA00023253"/>
    </source>
</evidence>
<dbReference type="GO" id="GO:0005794">
    <property type="term" value="C:Golgi apparatus"/>
    <property type="evidence" value="ECO:0007669"/>
    <property type="project" value="UniProtKB-SubCell"/>
</dbReference>
<comment type="catalytic activity">
    <reaction evidence="18">
        <text>L-seryl-[protein] + GDP-beta-L-fucose = 3-O-(alpha-L-fucosyl)-L-seryl-[protein] + GDP + H(+)</text>
        <dbReference type="Rhea" id="RHEA:63644"/>
        <dbReference type="Rhea" id="RHEA-COMP:9863"/>
        <dbReference type="Rhea" id="RHEA-COMP:17914"/>
        <dbReference type="ChEBI" id="CHEBI:15378"/>
        <dbReference type="ChEBI" id="CHEBI:29999"/>
        <dbReference type="ChEBI" id="CHEBI:57273"/>
        <dbReference type="ChEBI" id="CHEBI:58189"/>
        <dbReference type="ChEBI" id="CHEBI:189632"/>
        <dbReference type="EC" id="2.4.1.221"/>
    </reaction>
    <physiologicalReaction direction="left-to-right" evidence="18">
        <dbReference type="Rhea" id="RHEA:63645"/>
    </physiologicalReaction>
</comment>
<dbReference type="InterPro" id="IPR045130">
    <property type="entry name" value="OFUT2-like"/>
</dbReference>
<evidence type="ECO:0000313" key="20">
    <source>
        <dbReference type="EMBL" id="KAG8197124.1"/>
    </source>
</evidence>
<keyword evidence="5" id="KW-0328">Glycosyltransferase</keyword>
<keyword evidence="6" id="KW-0808">Transferase</keyword>
<evidence type="ECO:0000256" key="5">
    <source>
        <dbReference type="ARBA" id="ARBA00022676"/>
    </source>
</evidence>
<evidence type="ECO:0000256" key="15">
    <source>
        <dbReference type="ARBA" id="ARBA00026232"/>
    </source>
</evidence>
<comment type="catalytic activity">
    <reaction evidence="17">
        <text>L-threonyl-[protein] + GDP-beta-L-fucose = 3-O-(alpha-L-fucosyl)-L-threonyl-[protein] + GDP + H(+)</text>
        <dbReference type="Rhea" id="RHEA:70491"/>
        <dbReference type="Rhea" id="RHEA-COMP:11060"/>
        <dbReference type="Rhea" id="RHEA-COMP:17915"/>
        <dbReference type="ChEBI" id="CHEBI:15378"/>
        <dbReference type="ChEBI" id="CHEBI:30013"/>
        <dbReference type="ChEBI" id="CHEBI:57273"/>
        <dbReference type="ChEBI" id="CHEBI:58189"/>
        <dbReference type="ChEBI" id="CHEBI:189631"/>
        <dbReference type="EC" id="2.4.1.221"/>
    </reaction>
    <physiologicalReaction direction="left-to-right" evidence="17">
        <dbReference type="Rhea" id="RHEA:70492"/>
    </physiologicalReaction>
</comment>
<protein>
    <recommendedName>
        <fullName evidence="15">GDP-fucose protein O-fucosyltransferase 2</fullName>
        <ecNumber evidence="4">2.4.1.221</ecNumber>
    </recommendedName>
    <alternativeName>
        <fullName evidence="16">Peptide-O-fucosyltransferase 2</fullName>
    </alternativeName>
</protein>
<evidence type="ECO:0000256" key="14">
    <source>
        <dbReference type="ARBA" id="ARBA00025803"/>
    </source>
</evidence>
<evidence type="ECO:0000256" key="18">
    <source>
        <dbReference type="ARBA" id="ARBA00048647"/>
    </source>
</evidence>
<feature type="chain" id="PRO_5044000663" description="GDP-fucose protein O-fucosyltransferase 2" evidence="19">
    <location>
        <begin position="21"/>
        <end position="434"/>
    </location>
</feature>
<dbReference type="PANTHER" id="PTHR13398:SF0">
    <property type="entry name" value="GDP-FUCOSE PROTEIN O-FUCOSYLTRANSFERASE 2"/>
    <property type="match status" value="1"/>
</dbReference>
<dbReference type="GO" id="GO:0005783">
    <property type="term" value="C:endoplasmic reticulum"/>
    <property type="evidence" value="ECO:0007669"/>
    <property type="project" value="UniProtKB-SubCell"/>
</dbReference>
<evidence type="ECO:0000256" key="2">
    <source>
        <dbReference type="ARBA" id="ARBA00004555"/>
    </source>
</evidence>
<dbReference type="CDD" id="cd11298">
    <property type="entry name" value="O-FucT-2"/>
    <property type="match status" value="1"/>
</dbReference>
<feature type="signal peptide" evidence="19">
    <location>
        <begin position="1"/>
        <end position="20"/>
    </location>
</feature>
<comment type="subcellular location">
    <subcellularLocation>
        <location evidence="1">Endoplasmic reticulum</location>
    </subcellularLocation>
    <subcellularLocation>
        <location evidence="2">Golgi apparatus</location>
    </subcellularLocation>
</comment>
<reference evidence="20 21" key="1">
    <citation type="journal article" date="2022" name="Nat. Ecol. Evol.">
        <title>A masculinizing supergene underlies an exaggerated male reproductive morph in a spider.</title>
        <authorList>
            <person name="Hendrickx F."/>
            <person name="De Corte Z."/>
            <person name="Sonet G."/>
            <person name="Van Belleghem S.M."/>
            <person name="Kostlbacher S."/>
            <person name="Vangestel C."/>
        </authorList>
    </citation>
    <scope>NUCLEOTIDE SEQUENCE [LARGE SCALE GENOMIC DNA]</scope>
    <source>
        <strain evidence="20">W744_W776</strain>
    </source>
</reference>
<dbReference type="GO" id="GO:0046922">
    <property type="term" value="F:peptide-O-fucosyltransferase activity"/>
    <property type="evidence" value="ECO:0007669"/>
    <property type="project" value="UniProtKB-EC"/>
</dbReference>
<gene>
    <name evidence="20" type="ORF">JTE90_011287</name>
</gene>
<dbReference type="GO" id="GO:0006004">
    <property type="term" value="P:fucose metabolic process"/>
    <property type="evidence" value="ECO:0007669"/>
    <property type="project" value="UniProtKB-KW"/>
</dbReference>
<comment type="similarity">
    <text evidence="14">Belongs to the glycosyltransferase 68 family.</text>
</comment>
<keyword evidence="10" id="KW-1015">Disulfide bond</keyword>
<dbReference type="Proteomes" id="UP000827092">
    <property type="component" value="Unassembled WGS sequence"/>
</dbReference>
<evidence type="ECO:0000313" key="21">
    <source>
        <dbReference type="Proteomes" id="UP000827092"/>
    </source>
</evidence>
<dbReference type="AlphaFoldDB" id="A0AAV6VMH4"/>
<evidence type="ECO:0000256" key="16">
    <source>
        <dbReference type="ARBA" id="ARBA00033083"/>
    </source>
</evidence>
<keyword evidence="7 19" id="KW-0732">Signal</keyword>
<dbReference type="EMBL" id="JAFNEN010000058">
    <property type="protein sequence ID" value="KAG8197124.1"/>
    <property type="molecule type" value="Genomic_DNA"/>
</dbReference>
<dbReference type="Pfam" id="PF10250">
    <property type="entry name" value="O-FucT"/>
    <property type="match status" value="1"/>
</dbReference>
<evidence type="ECO:0000256" key="6">
    <source>
        <dbReference type="ARBA" id="ARBA00022679"/>
    </source>
</evidence>
<evidence type="ECO:0000256" key="10">
    <source>
        <dbReference type="ARBA" id="ARBA00023157"/>
    </source>
</evidence>
<keyword evidence="11" id="KW-0325">Glycoprotein</keyword>
<comment type="caution">
    <text evidence="20">The sequence shown here is derived from an EMBL/GenBank/DDBJ whole genome shotgun (WGS) entry which is preliminary data.</text>
</comment>
<evidence type="ECO:0000256" key="9">
    <source>
        <dbReference type="ARBA" id="ARBA00023034"/>
    </source>
</evidence>
<dbReference type="FunFam" id="3.40.50.11350:FF:000002">
    <property type="entry name" value="GDP-fucose protein O-fucosyltransferase 2"/>
    <property type="match status" value="1"/>
</dbReference>
<evidence type="ECO:0000256" key="17">
    <source>
        <dbReference type="ARBA" id="ARBA00047273"/>
    </source>
</evidence>
<comment type="pathway">
    <text evidence="3">Protein modification; protein glycosylation.</text>
</comment>
<evidence type="ECO:0000256" key="3">
    <source>
        <dbReference type="ARBA" id="ARBA00004922"/>
    </source>
</evidence>
<dbReference type="Gene3D" id="3.40.50.11340">
    <property type="match status" value="1"/>
</dbReference>
<evidence type="ECO:0000256" key="1">
    <source>
        <dbReference type="ARBA" id="ARBA00004240"/>
    </source>
</evidence>
<keyword evidence="12" id="KW-0294">Fucose metabolism</keyword>
<evidence type="ECO:0000256" key="13">
    <source>
        <dbReference type="ARBA" id="ARBA00023277"/>
    </source>
</evidence>
<evidence type="ECO:0000256" key="7">
    <source>
        <dbReference type="ARBA" id="ARBA00022729"/>
    </source>
</evidence>
<dbReference type="EC" id="2.4.1.221" evidence="4"/>
<dbReference type="Gene3D" id="3.40.50.11350">
    <property type="match status" value="1"/>
</dbReference>
<evidence type="ECO:0000256" key="8">
    <source>
        <dbReference type="ARBA" id="ARBA00022824"/>
    </source>
</evidence>
<dbReference type="InterPro" id="IPR019378">
    <property type="entry name" value="GDP-Fuc_O-FucTrfase"/>
</dbReference>